<comment type="caution">
    <text evidence="1">The sequence shown here is derived from an EMBL/GenBank/DDBJ whole genome shotgun (WGS) entry which is preliminary data.</text>
</comment>
<gene>
    <name evidence="1" type="ORF">JCM17207_14320</name>
</gene>
<evidence type="ECO:0000313" key="2">
    <source>
        <dbReference type="Proteomes" id="UP001055185"/>
    </source>
</evidence>
<dbReference type="RefSeq" id="WP_238316995.1">
    <property type="nucleotide sequence ID" value="NZ_BQKV01000044.1"/>
</dbReference>
<name>A0AA37IYU5_9FIRM</name>
<reference evidence="1" key="1">
    <citation type="journal article" date="2022" name="Int. J. Syst. Evol. Microbiol.">
        <title>Genome-based, phenotypic and chemotaxonomic classification of Faecalibacterium strains: proposal of three novel species Faecalibacterium duncaniae sp. nov., Faecalibacterium hattorii sp. nov. and Faecalibacterium gallinarum sp. nov. .</title>
        <authorList>
            <person name="Sakamoto M."/>
            <person name="Sakurai N."/>
            <person name="Tanno H."/>
            <person name="Iino T."/>
            <person name="Ohkuma M."/>
            <person name="Endo A."/>
        </authorList>
    </citation>
    <scope>NUCLEOTIDE SEQUENCE</scope>
    <source>
        <strain evidence="1">JCM 17207</strain>
    </source>
</reference>
<sequence>MIIEGRLPYRDVSVADYTRQFAYSSADLEQALHAGSEANSPKRRGIDFYHHYKEAFGSCVKY</sequence>
<proteinExistence type="predicted"/>
<evidence type="ECO:0000313" key="1">
    <source>
        <dbReference type="EMBL" id="GJN64807.1"/>
    </source>
</evidence>
<keyword evidence="2" id="KW-1185">Reference proteome</keyword>
<protein>
    <submittedName>
        <fullName evidence="1">Uncharacterized protein</fullName>
    </submittedName>
</protein>
<dbReference type="AlphaFoldDB" id="A0AA37IYU5"/>
<organism evidence="1 2">
    <name type="scientific">Faecalibacterium gallinarum</name>
    <dbReference type="NCBI Taxonomy" id="2903556"/>
    <lineage>
        <taxon>Bacteria</taxon>
        <taxon>Bacillati</taxon>
        <taxon>Bacillota</taxon>
        <taxon>Clostridia</taxon>
        <taxon>Eubacteriales</taxon>
        <taxon>Oscillospiraceae</taxon>
        <taxon>Faecalibacterium</taxon>
    </lineage>
</organism>
<dbReference type="EMBL" id="BQKV01000044">
    <property type="protein sequence ID" value="GJN64807.1"/>
    <property type="molecule type" value="Genomic_DNA"/>
</dbReference>
<dbReference type="Proteomes" id="UP001055185">
    <property type="component" value="Unassembled WGS sequence"/>
</dbReference>
<accession>A0AA37IYU5</accession>